<feature type="compositionally biased region" description="Polar residues" evidence="6">
    <location>
        <begin position="1"/>
        <end position="24"/>
    </location>
</feature>
<dbReference type="SMART" id="SM00239">
    <property type="entry name" value="C2"/>
    <property type="match status" value="1"/>
</dbReference>
<evidence type="ECO:0000256" key="5">
    <source>
        <dbReference type="ARBA" id="ARBA00023136"/>
    </source>
</evidence>
<dbReference type="VEuPathDB" id="ToxoDB:EPH_0032610"/>
<reference evidence="9" key="2">
    <citation type="submission" date="2013-10" db="EMBL/GenBank/DDBJ databases">
        <authorList>
            <person name="Aslett M."/>
        </authorList>
    </citation>
    <scope>NUCLEOTIDE SEQUENCE [LARGE SCALE GENOMIC DNA]</scope>
    <source>
        <strain evidence="9">Houghton</strain>
    </source>
</reference>
<dbReference type="InterPro" id="IPR035892">
    <property type="entry name" value="C2_domain_sf"/>
</dbReference>
<name>U6G2C6_9EIME</name>
<dbReference type="PROSITE" id="PS50004">
    <property type="entry name" value="C2"/>
    <property type="match status" value="1"/>
</dbReference>
<proteinExistence type="predicted"/>
<accession>U6G2C6</accession>
<evidence type="ECO:0000256" key="7">
    <source>
        <dbReference type="SAM" id="Phobius"/>
    </source>
</evidence>
<evidence type="ECO:0000256" key="3">
    <source>
        <dbReference type="ARBA" id="ARBA00022737"/>
    </source>
</evidence>
<dbReference type="GO" id="GO:0007009">
    <property type="term" value="P:plasma membrane organization"/>
    <property type="evidence" value="ECO:0007669"/>
    <property type="project" value="TreeGrafter"/>
</dbReference>
<feature type="region of interest" description="Disordered" evidence="6">
    <location>
        <begin position="402"/>
        <end position="421"/>
    </location>
</feature>
<dbReference type="Gene3D" id="2.60.40.150">
    <property type="entry name" value="C2 domain"/>
    <property type="match status" value="1"/>
</dbReference>
<feature type="domain" description="C2" evidence="8">
    <location>
        <begin position="53"/>
        <end position="172"/>
    </location>
</feature>
<dbReference type="Pfam" id="PF00168">
    <property type="entry name" value="C2"/>
    <property type="match status" value="1"/>
</dbReference>
<dbReference type="GO" id="GO:0016020">
    <property type="term" value="C:membrane"/>
    <property type="evidence" value="ECO:0007669"/>
    <property type="project" value="UniProtKB-SubCell"/>
</dbReference>
<dbReference type="InterPro" id="IPR000008">
    <property type="entry name" value="C2_dom"/>
</dbReference>
<evidence type="ECO:0000256" key="2">
    <source>
        <dbReference type="ARBA" id="ARBA00022692"/>
    </source>
</evidence>
<evidence type="ECO:0000259" key="8">
    <source>
        <dbReference type="PROSITE" id="PS50004"/>
    </source>
</evidence>
<sequence>MEKTLSIAQSGDGSCATPANPQETQLRHLQPSGNKKPSSIASGASGVATTGYPPPAVLIAPPMHRWMEEVVVVHVYVLTARNLQNVDAIGMSDPYLKLQLGQQHVISDRVFDGNCNPNFYEHFVFRVLIPGPALLKIIVMDKGDVLQSDSPLGIVSVDLEERPVVGPGKKAYVPPLHYFPIEFQSLQTGESEGEVGLSQGTLRYFIDLHGESDPYEELSIAHLGIEEEFELRFIVWNVENINVFKGSSGEIILIPLTLVDINAPAADSALYNPETLSLDALALTAITRYRQDQKPMGPVDFDVIFDDPLGAGMVEHWCQAFWCAPYEAMGCPPAVTGCCNRREVRGNFLEENDESVALCCCLGYCCCGRQAKRRRLGTLLSGPTTLHCTVALLPKKEADAQPVGAGRAAPEPLAEPTDRPSPNMMLTDPVGYLTLVIGKQTCALIQATSAGCCLLTILLLIALIAAIIIIAVRI</sequence>
<evidence type="ECO:0000313" key="9">
    <source>
        <dbReference type="EMBL" id="CDI74310.1"/>
    </source>
</evidence>
<dbReference type="OrthoDB" id="331591at2759"/>
<organism evidence="9 10">
    <name type="scientific">Eimeria praecox</name>
    <dbReference type="NCBI Taxonomy" id="51316"/>
    <lineage>
        <taxon>Eukaryota</taxon>
        <taxon>Sar</taxon>
        <taxon>Alveolata</taxon>
        <taxon>Apicomplexa</taxon>
        <taxon>Conoidasida</taxon>
        <taxon>Coccidia</taxon>
        <taxon>Eucoccidiorida</taxon>
        <taxon>Eimeriorina</taxon>
        <taxon>Eimeriidae</taxon>
        <taxon>Eimeria</taxon>
    </lineage>
</organism>
<comment type="subcellular location">
    <subcellularLocation>
        <location evidence="1">Membrane</location>
        <topology evidence="1">Single-pass membrane protein</topology>
    </subcellularLocation>
</comment>
<feature type="compositionally biased region" description="Polar residues" evidence="6">
    <location>
        <begin position="31"/>
        <end position="42"/>
    </location>
</feature>
<dbReference type="EMBL" id="HG690222">
    <property type="protein sequence ID" value="CDI74310.1"/>
    <property type="molecule type" value="Genomic_DNA"/>
</dbReference>
<reference evidence="9" key="1">
    <citation type="submission" date="2013-10" db="EMBL/GenBank/DDBJ databases">
        <title>Genomic analysis of the causative agents of coccidiosis in chickens.</title>
        <authorList>
            <person name="Reid A.J."/>
            <person name="Blake D."/>
            <person name="Billington K."/>
            <person name="Browne H."/>
            <person name="Dunn M."/>
            <person name="Hung S."/>
            <person name="Kawahara F."/>
            <person name="Miranda-Saavedra D."/>
            <person name="Mourier T."/>
            <person name="Nagra H."/>
            <person name="Otto T.D."/>
            <person name="Rawlings N."/>
            <person name="Sanchez A."/>
            <person name="Sanders M."/>
            <person name="Subramaniam C."/>
            <person name="Tay Y."/>
            <person name="Dear P."/>
            <person name="Doerig C."/>
            <person name="Gruber A."/>
            <person name="Parkinson J."/>
            <person name="Shirley M."/>
            <person name="Wan K.L."/>
            <person name="Berriman M."/>
            <person name="Tomley F."/>
            <person name="Pain A."/>
        </authorList>
    </citation>
    <scope>NUCLEOTIDE SEQUENCE [LARGE SCALE GENOMIC DNA]</scope>
    <source>
        <strain evidence="9">Houghton</strain>
    </source>
</reference>
<dbReference type="SUPFAM" id="SSF49562">
    <property type="entry name" value="C2 domain (Calcium/lipid-binding domain, CaLB)"/>
    <property type="match status" value="1"/>
</dbReference>
<dbReference type="PANTHER" id="PTHR12546">
    <property type="entry name" value="FER-1-LIKE"/>
    <property type="match status" value="1"/>
</dbReference>
<keyword evidence="3" id="KW-0677">Repeat</keyword>
<keyword evidence="4 7" id="KW-1133">Transmembrane helix</keyword>
<keyword evidence="2 7" id="KW-0812">Transmembrane</keyword>
<dbReference type="InterPro" id="IPR037721">
    <property type="entry name" value="Ferlin"/>
</dbReference>
<dbReference type="Proteomes" id="UP000018201">
    <property type="component" value="Unassembled WGS sequence"/>
</dbReference>
<evidence type="ECO:0000256" key="4">
    <source>
        <dbReference type="ARBA" id="ARBA00022989"/>
    </source>
</evidence>
<evidence type="ECO:0000256" key="1">
    <source>
        <dbReference type="ARBA" id="ARBA00004167"/>
    </source>
</evidence>
<gene>
    <name evidence="9" type="ORF">EPH_0032610</name>
</gene>
<keyword evidence="5 7" id="KW-0472">Membrane</keyword>
<feature type="transmembrane region" description="Helical" evidence="7">
    <location>
        <begin position="454"/>
        <end position="472"/>
    </location>
</feature>
<evidence type="ECO:0000313" key="10">
    <source>
        <dbReference type="Proteomes" id="UP000018201"/>
    </source>
</evidence>
<protein>
    <submittedName>
        <fullName evidence="9">C2 domain containing protein, related</fullName>
    </submittedName>
</protein>
<dbReference type="AlphaFoldDB" id="U6G2C6"/>
<evidence type="ECO:0000256" key="6">
    <source>
        <dbReference type="SAM" id="MobiDB-lite"/>
    </source>
</evidence>
<feature type="region of interest" description="Disordered" evidence="6">
    <location>
        <begin position="1"/>
        <end position="47"/>
    </location>
</feature>
<keyword evidence="10" id="KW-1185">Reference proteome</keyword>
<dbReference type="PANTHER" id="PTHR12546:SF33">
    <property type="entry name" value="SPERM VESICLE FUSION PROTEIN FER-1"/>
    <property type="match status" value="1"/>
</dbReference>